<keyword evidence="2" id="KW-1185">Reference proteome</keyword>
<organism evidence="1 2">
    <name type="scientific">Thanatephorus cucumeris (strain AG1-IA)</name>
    <name type="common">Rice sheath blight fungus</name>
    <name type="synonym">Rhizoctonia solani</name>
    <dbReference type="NCBI Taxonomy" id="983506"/>
    <lineage>
        <taxon>Eukaryota</taxon>
        <taxon>Fungi</taxon>
        <taxon>Dikarya</taxon>
        <taxon>Basidiomycota</taxon>
        <taxon>Agaricomycotina</taxon>
        <taxon>Agaricomycetes</taxon>
        <taxon>Cantharellales</taxon>
        <taxon>Ceratobasidiaceae</taxon>
        <taxon>Rhizoctonia</taxon>
        <taxon>Rhizoctonia solani AG-1</taxon>
    </lineage>
</organism>
<sequence>MQISNIPTDLQTKCIRRNTMMIVASKSSLNPKVSKSTVFMVPLQSQTGKSVNYWRSEVIKQGGCMHQ</sequence>
<reference evidence="1 2" key="1">
    <citation type="journal article" date="2013" name="Nat. Commun.">
        <title>The evolution and pathogenic mechanisms of the rice sheath blight pathogen.</title>
        <authorList>
            <person name="Zheng A."/>
            <person name="Lin R."/>
            <person name="Xu L."/>
            <person name="Qin P."/>
            <person name="Tang C."/>
            <person name="Ai P."/>
            <person name="Zhang D."/>
            <person name="Liu Y."/>
            <person name="Sun Z."/>
            <person name="Feng H."/>
            <person name="Wang Y."/>
            <person name="Chen Y."/>
            <person name="Liang X."/>
            <person name="Fu R."/>
            <person name="Li Q."/>
            <person name="Zhang J."/>
            <person name="Yu X."/>
            <person name="Xie Z."/>
            <person name="Ding L."/>
            <person name="Guan P."/>
            <person name="Tang J."/>
            <person name="Liang Y."/>
            <person name="Wang S."/>
            <person name="Deng Q."/>
            <person name="Li S."/>
            <person name="Zhu J."/>
            <person name="Wang L."/>
            <person name="Liu H."/>
            <person name="Li P."/>
        </authorList>
    </citation>
    <scope>NUCLEOTIDE SEQUENCE [LARGE SCALE GENOMIC DNA]</scope>
    <source>
        <strain evidence="2">AG-1 IA</strain>
    </source>
</reference>
<protein>
    <submittedName>
        <fullName evidence="1">Uncharacterized protein</fullName>
    </submittedName>
</protein>
<evidence type="ECO:0000313" key="1">
    <source>
        <dbReference type="EMBL" id="ELU44046.1"/>
    </source>
</evidence>
<dbReference type="EMBL" id="AFRT01000444">
    <property type="protein sequence ID" value="ELU44046.1"/>
    <property type="molecule type" value="Genomic_DNA"/>
</dbReference>
<dbReference type="HOGENOM" id="CLU_2814185_0_0_1"/>
<gene>
    <name evidence="1" type="ORF">AG1IA_01926</name>
</gene>
<dbReference type="AlphaFoldDB" id="L8X130"/>
<accession>L8X130</accession>
<comment type="caution">
    <text evidence="1">The sequence shown here is derived from an EMBL/GenBank/DDBJ whole genome shotgun (WGS) entry which is preliminary data.</text>
</comment>
<dbReference type="Proteomes" id="UP000011668">
    <property type="component" value="Unassembled WGS sequence"/>
</dbReference>
<name>L8X130_THACA</name>
<evidence type="ECO:0000313" key="2">
    <source>
        <dbReference type="Proteomes" id="UP000011668"/>
    </source>
</evidence>
<proteinExistence type="predicted"/>